<gene>
    <name evidence="4" type="ORF">TH53_00810</name>
</gene>
<dbReference type="CDD" id="cd04301">
    <property type="entry name" value="NAT_SF"/>
    <property type="match status" value="1"/>
</dbReference>
<keyword evidence="5" id="KW-1185">Reference proteome</keyword>
<evidence type="ECO:0000256" key="2">
    <source>
        <dbReference type="ARBA" id="ARBA00023315"/>
    </source>
</evidence>
<dbReference type="STRING" id="1503925.TH53_00810"/>
<evidence type="ECO:0000313" key="5">
    <source>
        <dbReference type="Proteomes" id="UP000032049"/>
    </source>
</evidence>
<evidence type="ECO:0000256" key="1">
    <source>
        <dbReference type="ARBA" id="ARBA00022679"/>
    </source>
</evidence>
<evidence type="ECO:0000259" key="3">
    <source>
        <dbReference type="PROSITE" id="PS51186"/>
    </source>
</evidence>
<dbReference type="RefSeq" id="WP_041877465.1">
    <property type="nucleotide sequence ID" value="NZ_CP157278.1"/>
</dbReference>
<organism evidence="4 5">
    <name type="scientific">Pedobacter lusitanus</name>
    <dbReference type="NCBI Taxonomy" id="1503925"/>
    <lineage>
        <taxon>Bacteria</taxon>
        <taxon>Pseudomonadati</taxon>
        <taxon>Bacteroidota</taxon>
        <taxon>Sphingobacteriia</taxon>
        <taxon>Sphingobacteriales</taxon>
        <taxon>Sphingobacteriaceae</taxon>
        <taxon>Pedobacter</taxon>
    </lineage>
</organism>
<protein>
    <submittedName>
        <fullName evidence="4">GNAT family acetyltransferase</fullName>
    </submittedName>
</protein>
<dbReference type="GO" id="GO:0016747">
    <property type="term" value="F:acyltransferase activity, transferring groups other than amino-acyl groups"/>
    <property type="evidence" value="ECO:0007669"/>
    <property type="project" value="InterPro"/>
</dbReference>
<dbReference type="InterPro" id="IPR000182">
    <property type="entry name" value="GNAT_dom"/>
</dbReference>
<feature type="domain" description="N-acetyltransferase" evidence="3">
    <location>
        <begin position="4"/>
        <end position="173"/>
    </location>
</feature>
<dbReference type="InterPro" id="IPR016181">
    <property type="entry name" value="Acyl_CoA_acyltransferase"/>
</dbReference>
<sequence>MEGIIIPRVTLEEIKELQEIGRATFSETFAHLNSQEDMQEYLKQSFSIEKLTDELTNQDSLIYFAVADEKIIGYLKINLRQAQTEKQNNDALEIERIYVLKEFHGLKVGQLLYQKALDLAYEIRAPYVWLGVWEENYRAIKFYEKNGFTVFGKHPFKLGQDEQTDLLMKKIVTVVSESKTAW</sequence>
<dbReference type="InterPro" id="IPR051556">
    <property type="entry name" value="N-term/lysine_N-AcTrnsfr"/>
</dbReference>
<keyword evidence="2" id="KW-0012">Acyltransferase</keyword>
<dbReference type="EMBL" id="JXRA01000005">
    <property type="protein sequence ID" value="KIO78887.1"/>
    <property type="molecule type" value="Genomic_DNA"/>
</dbReference>
<dbReference type="AlphaFoldDB" id="A0A0D0GNT9"/>
<keyword evidence="1 4" id="KW-0808">Transferase</keyword>
<evidence type="ECO:0000313" key="4">
    <source>
        <dbReference type="EMBL" id="KIO78887.1"/>
    </source>
</evidence>
<dbReference type="PANTHER" id="PTHR42919:SF8">
    <property type="entry name" value="N-ALPHA-ACETYLTRANSFERASE 50"/>
    <property type="match status" value="1"/>
</dbReference>
<reference evidence="4 5" key="1">
    <citation type="submission" date="2015-01" db="EMBL/GenBank/DDBJ databases">
        <title>Draft genome sequence of Pedobacter sp. NL19 isolated from sludge of an effluent treatment pond in an abandoned uranium mine.</title>
        <authorList>
            <person name="Santos T."/>
            <person name="Caetano T."/>
            <person name="Covas C."/>
            <person name="Cruz A."/>
            <person name="Mendo S."/>
        </authorList>
    </citation>
    <scope>NUCLEOTIDE SEQUENCE [LARGE SCALE GENOMIC DNA]</scope>
    <source>
        <strain evidence="4 5">NL19</strain>
    </source>
</reference>
<dbReference type="PANTHER" id="PTHR42919">
    <property type="entry name" value="N-ALPHA-ACETYLTRANSFERASE"/>
    <property type="match status" value="1"/>
</dbReference>
<dbReference type="SUPFAM" id="SSF55729">
    <property type="entry name" value="Acyl-CoA N-acyltransferases (Nat)"/>
    <property type="match status" value="1"/>
</dbReference>
<dbReference type="OrthoDB" id="7205533at2"/>
<dbReference type="Pfam" id="PF00583">
    <property type="entry name" value="Acetyltransf_1"/>
    <property type="match status" value="1"/>
</dbReference>
<dbReference type="PROSITE" id="PS51186">
    <property type="entry name" value="GNAT"/>
    <property type="match status" value="1"/>
</dbReference>
<dbReference type="Gene3D" id="3.40.630.30">
    <property type="match status" value="1"/>
</dbReference>
<comment type="caution">
    <text evidence="4">The sequence shown here is derived from an EMBL/GenBank/DDBJ whole genome shotgun (WGS) entry which is preliminary data.</text>
</comment>
<proteinExistence type="predicted"/>
<dbReference type="Proteomes" id="UP000032049">
    <property type="component" value="Unassembled WGS sequence"/>
</dbReference>
<accession>A0A0D0GNT9</accession>
<name>A0A0D0GNT9_9SPHI</name>